<sequence>MFTIGRVTLVPAEPMAIFGALGAMAIVVFLVIIAIDSVFLWLGAKFAKIEDASFGKAFIATLGGLIVSVIIGAIVPVVGGLLGLIAFLWIVKTVFNTDWGKAVIAWLFAIVIAIILMIIIMIVVGLSFMAVL</sequence>
<feature type="transmembrane region" description="Helical" evidence="1">
    <location>
        <begin position="103"/>
        <end position="131"/>
    </location>
</feature>
<reference evidence="2" key="1">
    <citation type="journal article" date="2020" name="ISME J.">
        <title>Gammaproteobacteria mediating utilization of methyl-, sulfur- and petroleum organic compounds in deep ocean hydrothermal plumes.</title>
        <authorList>
            <person name="Zhou Z."/>
            <person name="Liu Y."/>
            <person name="Pan J."/>
            <person name="Cron B.R."/>
            <person name="Toner B.M."/>
            <person name="Anantharaman K."/>
            <person name="Breier J.A."/>
            <person name="Dick G.J."/>
            <person name="Li M."/>
        </authorList>
    </citation>
    <scope>NUCLEOTIDE SEQUENCE</scope>
    <source>
        <strain evidence="2">SZUA-1476</strain>
    </source>
</reference>
<organism evidence="2 3">
    <name type="scientific">Thermococcus paralvinellae</name>
    <dbReference type="NCBI Taxonomy" id="582419"/>
    <lineage>
        <taxon>Archaea</taxon>
        <taxon>Methanobacteriati</taxon>
        <taxon>Methanobacteriota</taxon>
        <taxon>Thermococci</taxon>
        <taxon>Thermococcales</taxon>
        <taxon>Thermococcaceae</taxon>
        <taxon>Thermococcus</taxon>
    </lineage>
</organism>
<evidence type="ECO:0000313" key="2">
    <source>
        <dbReference type="EMBL" id="HIP88713.1"/>
    </source>
</evidence>
<dbReference type="Proteomes" id="UP000653692">
    <property type="component" value="Unassembled WGS sequence"/>
</dbReference>
<accession>A0A832ZF50</accession>
<proteinExistence type="predicted"/>
<name>A0A832ZF50_9EURY</name>
<gene>
    <name evidence="2" type="ORF">EYH24_01825</name>
</gene>
<evidence type="ECO:0008006" key="4">
    <source>
        <dbReference type="Google" id="ProtNLM"/>
    </source>
</evidence>
<protein>
    <recommendedName>
        <fullName evidence="4">Yip1 domain-containing protein</fullName>
    </recommendedName>
</protein>
<comment type="caution">
    <text evidence="2">The sequence shown here is derived from an EMBL/GenBank/DDBJ whole genome shotgun (WGS) entry which is preliminary data.</text>
</comment>
<feature type="transmembrane region" description="Helical" evidence="1">
    <location>
        <begin position="15"/>
        <end position="42"/>
    </location>
</feature>
<keyword evidence="1" id="KW-0812">Transmembrane</keyword>
<feature type="transmembrane region" description="Helical" evidence="1">
    <location>
        <begin position="62"/>
        <end position="91"/>
    </location>
</feature>
<keyword evidence="1" id="KW-1133">Transmembrane helix</keyword>
<evidence type="ECO:0000313" key="3">
    <source>
        <dbReference type="Proteomes" id="UP000653692"/>
    </source>
</evidence>
<evidence type="ECO:0000256" key="1">
    <source>
        <dbReference type="SAM" id="Phobius"/>
    </source>
</evidence>
<dbReference type="AlphaFoldDB" id="A0A832ZF50"/>
<keyword evidence="1" id="KW-0472">Membrane</keyword>
<dbReference type="EMBL" id="DQUR01000065">
    <property type="protein sequence ID" value="HIP88713.1"/>
    <property type="molecule type" value="Genomic_DNA"/>
</dbReference>